<protein>
    <submittedName>
        <fullName evidence="1">Uncharacterized protein</fullName>
    </submittedName>
</protein>
<comment type="caution">
    <text evidence="1">The sequence shown here is derived from an EMBL/GenBank/DDBJ whole genome shotgun (WGS) entry which is preliminary data.</text>
</comment>
<organism evidence="1 2">
    <name type="scientific">Thalassiosira oceanica</name>
    <name type="common">Marine diatom</name>
    <dbReference type="NCBI Taxonomy" id="159749"/>
    <lineage>
        <taxon>Eukaryota</taxon>
        <taxon>Sar</taxon>
        <taxon>Stramenopiles</taxon>
        <taxon>Ochrophyta</taxon>
        <taxon>Bacillariophyta</taxon>
        <taxon>Coscinodiscophyceae</taxon>
        <taxon>Thalassiosirophycidae</taxon>
        <taxon>Thalassiosirales</taxon>
        <taxon>Thalassiosiraceae</taxon>
        <taxon>Thalassiosira</taxon>
    </lineage>
</organism>
<evidence type="ECO:0000313" key="1">
    <source>
        <dbReference type="EMBL" id="EJK58713.1"/>
    </source>
</evidence>
<accession>K0RY98</accession>
<gene>
    <name evidence="1" type="ORF">THAOC_21137</name>
</gene>
<name>K0RY98_THAOC</name>
<dbReference type="Proteomes" id="UP000266841">
    <property type="component" value="Unassembled WGS sequence"/>
</dbReference>
<dbReference type="eggNOG" id="ENOG502SACR">
    <property type="taxonomic scope" value="Eukaryota"/>
</dbReference>
<feature type="non-terminal residue" evidence="1">
    <location>
        <position position="1589"/>
    </location>
</feature>
<proteinExistence type="predicted"/>
<keyword evidence="2" id="KW-1185">Reference proteome</keyword>
<evidence type="ECO:0000313" key="2">
    <source>
        <dbReference type="Proteomes" id="UP000266841"/>
    </source>
</evidence>
<dbReference type="EMBL" id="AGNL01024410">
    <property type="protein sequence ID" value="EJK58713.1"/>
    <property type="molecule type" value="Genomic_DNA"/>
</dbReference>
<reference evidence="1 2" key="1">
    <citation type="journal article" date="2012" name="Genome Biol.">
        <title>Genome and low-iron response of an oceanic diatom adapted to chronic iron limitation.</title>
        <authorList>
            <person name="Lommer M."/>
            <person name="Specht M."/>
            <person name="Roy A.S."/>
            <person name="Kraemer L."/>
            <person name="Andreson R."/>
            <person name="Gutowska M.A."/>
            <person name="Wolf J."/>
            <person name="Bergner S.V."/>
            <person name="Schilhabel M.B."/>
            <person name="Klostermeier U.C."/>
            <person name="Beiko R.G."/>
            <person name="Rosenstiel P."/>
            <person name="Hippler M."/>
            <person name="Laroche J."/>
        </authorList>
    </citation>
    <scope>NUCLEOTIDE SEQUENCE [LARGE SCALE GENOMIC DNA]</scope>
    <source>
        <strain evidence="1 2">CCMP1005</strain>
    </source>
</reference>
<sequence length="1589" mass="170987">MIDFITTFFNSNGLQSTRRRLSASTGGKLFPADRSQSVKRGNVVRAVRDVMSPLASITSRRLEASVVDPLLTVQVNELLQLSFDFNFGGGTKLLLFGAYFHFNSGDGAAESIEHLLTTFLNDIVGDTGAGLGGFVFGDELSEGIAGDFVNALVIGCEATIDIQLGLNLTSTFDANLTSIFDESSESSLPAPFLVVNQFNFLGDFGSKSICNNVSRDNSGLNLLKTCSTARGWKPSQTFPVNEFSTKIALADAGSLQVSGAKVLLDLDGYIPAEQLPLTINNSSELLANLNLTAKMEVDLPLFAIVGGLGYGTTIRFVDDNLLDSNLTNITSTPDSLVEIDLVKNAATELSDIGSSLNMSEFSETLPLVKKSVNELFAGEGRTLADMFDFREWADNLEGVFSPTARRNLVETSDDYILLSELKSQLRTQFEHLMVPDLGDKEVPAVPDVATFNVVRPSGSVCSGNDKAILAGSLMVGARLTASYGWGSWFLGPRISVSAKLDPVIAQLHVSSEINATAGFGMINTAGTGTASFDGMVQLNYTDNNDNFTSETSFGYDIYLGQVALEEPAVEGVLFDPFEFKLNDTDVFDAIPPNISYPSINALIGAVKFSPAAALTMLRTIDDNLFEFFVKVQSFDDRAAKSLSIVQSGSTMEDVNTDLSLELYVIHTELMANPIAGNAAMLRSQAGICEFTLKSGFAAGDDKSDFLAEITSTVTCSDGLNFCPSTSCEPVYGINSDGSPDLVRFENCECDVVFGIDGNDSFFVTSVPFKDADEKVINDVKLLALFEPESDWSADGAPREELNLFGIPVNKPVTALVVPRFDTLQDLAYRMSQALTKATGHLSTVDVSYHERSATESEAYVFSLEFGSSIDPGTAISLSPGISIGDLASVQVLPESTDLNVNGNFSFLAEAAIILEPDPIETVKIIGSLDETADDTSACLPFDFFLAWKNKDKEGNTTISVSCTVQDPVERLQSAIASTELASKLKVALFGETSVVIEFPDPSYFYIEMFIEEQHRAIIKSTYDFVHQDKMKKASFQFGAGLVSAGASLEVEGDVGVAANIASLEVGADIDARLFGEVEFSAGKRGQFIGMNEWLASLMNIKNNESDYYNATHPFATAIAAFDGKFDAMISVTHPISISHRVGGRFEEEFVLDLTDLNATLASPNITLDANLPGFGDLRELSSEDVLNALKMAMDLLVGPEEADTVESCSGGLLGTQVLGENVFTKRIPVIGFSACDMAKYLTTVVDAVDALASDTDNNTSLQAVEMILETLLKDGVAGDPDVNIDTSDDDLRSVIEIEFDLVWSFLEIMQLQVDLSDIFEGLSLDQAAETFAKGIVGLDGQGIMALGGSLSFNLGVGVEYNKVTHSRHPFIKGSTGLELVFRADALQNYIASIGLFTADIVVRCNASNYGNDVSLRFGLDETKNYFLSTNKTLARGGFLVADNITDLIDRLEVVVAGQIFGEVTANFRGLPMGEIANAHVKFEVSDINNLFQNAAGAFSVYSLPSSFLDILLMDPQGIVDTVDGVLKITEALSLGRDGVVTRLENYLGSLGILAPEESVGVEFYTHTEDGNRTKHTGEFDPDAGYRSIM</sequence>
<dbReference type="OrthoDB" id="436550at2759"/>